<sequence length="118" mass="13273">MSLENIKFTFEENEEGFTVTLKGDKEKLRAKLEAFEAFLNFREKAKQAGFEHPGSGSPIHQFFKAMHEHHAHHGQGGHGHCGHHAHHGEHPFKHGHCGESSKSETPVSQSEENKQAEE</sequence>
<dbReference type="OrthoDB" id="2083368at2"/>
<comment type="caution">
    <text evidence="2">The sequence shown here is derived from an EMBL/GenBank/DDBJ whole genome shotgun (WGS) entry which is preliminary data.</text>
</comment>
<name>A0A1Q8QME6_9FIRM</name>
<proteinExistence type="predicted"/>
<feature type="compositionally biased region" description="Basic residues" evidence="1">
    <location>
        <begin position="69"/>
        <end position="87"/>
    </location>
</feature>
<dbReference type="Proteomes" id="UP000186102">
    <property type="component" value="Unassembled WGS sequence"/>
</dbReference>
<keyword evidence="3" id="KW-1185">Reference proteome</keyword>
<dbReference type="AlphaFoldDB" id="A0A1Q8QME6"/>
<feature type="compositionally biased region" description="Basic and acidic residues" evidence="1">
    <location>
        <begin position="88"/>
        <end position="102"/>
    </location>
</feature>
<dbReference type="EMBL" id="MLBF01000042">
    <property type="protein sequence ID" value="OLN28499.1"/>
    <property type="molecule type" value="Genomic_DNA"/>
</dbReference>
<evidence type="ECO:0000313" key="2">
    <source>
        <dbReference type="EMBL" id="OLN28499.1"/>
    </source>
</evidence>
<accession>A0A1Q8QME6</accession>
<feature type="region of interest" description="Disordered" evidence="1">
    <location>
        <begin position="69"/>
        <end position="118"/>
    </location>
</feature>
<dbReference type="RefSeq" id="WP_075366422.1">
    <property type="nucleotide sequence ID" value="NZ_MLBF01000042.1"/>
</dbReference>
<protein>
    <submittedName>
        <fullName evidence="2">Uncharacterized protein</fullName>
    </submittedName>
</protein>
<evidence type="ECO:0000256" key="1">
    <source>
        <dbReference type="SAM" id="MobiDB-lite"/>
    </source>
</evidence>
<organism evidence="2 3">
    <name type="scientific">Desulfosporosinus metallidurans</name>
    <dbReference type="NCBI Taxonomy" id="1888891"/>
    <lineage>
        <taxon>Bacteria</taxon>
        <taxon>Bacillati</taxon>
        <taxon>Bacillota</taxon>
        <taxon>Clostridia</taxon>
        <taxon>Eubacteriales</taxon>
        <taxon>Desulfitobacteriaceae</taxon>
        <taxon>Desulfosporosinus</taxon>
    </lineage>
</organism>
<dbReference type="STRING" id="1888891.DSOL_4012"/>
<reference evidence="2 3" key="1">
    <citation type="submission" date="2016-09" db="EMBL/GenBank/DDBJ databases">
        <title>Complete genome of Desulfosporosinus sp. OL.</title>
        <authorList>
            <person name="Mardanov A."/>
            <person name="Beletsky A."/>
            <person name="Panova A."/>
            <person name="Karnachuk O."/>
            <person name="Ravin N."/>
        </authorList>
    </citation>
    <scope>NUCLEOTIDE SEQUENCE [LARGE SCALE GENOMIC DNA]</scope>
    <source>
        <strain evidence="2 3">OL</strain>
    </source>
</reference>
<gene>
    <name evidence="2" type="ORF">DSOL_4012</name>
</gene>
<evidence type="ECO:0000313" key="3">
    <source>
        <dbReference type="Proteomes" id="UP000186102"/>
    </source>
</evidence>